<feature type="binding site" evidence="4">
    <location>
        <begin position="291"/>
        <end position="295"/>
    </location>
    <ligand>
        <name>AMP</name>
        <dbReference type="ChEBI" id="CHEBI:456215"/>
    </ligand>
</feature>
<feature type="compositionally biased region" description="Polar residues" evidence="8">
    <location>
        <begin position="778"/>
        <end position="791"/>
    </location>
</feature>
<evidence type="ECO:0000259" key="9">
    <source>
        <dbReference type="PROSITE" id="PS51845"/>
    </source>
</evidence>
<dbReference type="Gene3D" id="1.10.1300.10">
    <property type="entry name" value="3'5'-cyclic nucleotide phosphodiesterase, catalytic domain"/>
    <property type="match status" value="1"/>
</dbReference>
<feature type="compositionally biased region" description="Low complexity" evidence="8">
    <location>
        <begin position="605"/>
        <end position="615"/>
    </location>
</feature>
<feature type="binding site" evidence="5">
    <location>
        <position position="352"/>
    </location>
    <ligand>
        <name>Zn(2+)</name>
        <dbReference type="ChEBI" id="CHEBI:29105"/>
        <label>2</label>
    </ligand>
</feature>
<feature type="binding site" evidence="4">
    <location>
        <position position="352"/>
    </location>
    <ligand>
        <name>AMP</name>
        <dbReference type="ChEBI" id="CHEBI:456215"/>
    </ligand>
</feature>
<sequence>MEANDERSCRVVYYCPGSAHHVCELYTAAQPPALTPGERALRDPLAHVYQNVRKLLDEDVGNFESVFVSSDPEQCLQRLETFAHTNPTAVLVEFADTSAHSRTPDPISFLRNLAPDVSSQRFGRQVMLFVLWAADSSADFTRFSDDSFESTYLDAGALDTMRSPLCADAVHRLVGHVKEVTRAPADSLASDMARNLVRHIGNATRPQLASHRPDEILSAQRRKAVEDAVGQWHFPAHEFDMDELAYAAMIMLETVLQDAGLEPYRLPRAQLMTFILAARREYKHEREVHYHNWRHAVDVTQSLFVFLCDVRLCSAPVRDAFQRREQAQPNAVEALLTPTEALILLVSAVGHDVGHPGVNNAFLVASNHQLAHLYNDKSVLENYHCAAYSQLLRRHWPQLNGIAQFRSNMISTILATDMQRHFEYMGYLTDLRQKLEKSDSALTDWGDKDKTHIKELVMALLLKAADISNVARPFDISAQWAKILMHEFARQGELELELEIPTCLFGGPPDENDLLAAAQSQKGFMNLFGFPLFKGISEVMPNISCTLSELQHNKEVWERRIVDESARREANGTTRRASKTYGSVTDSQVEEARLRKRVSEPAPIPTTIPQTPTSPVRRQPGLEAGPPVSPARHPASEQRQNLSLGPSMAEEKRASTPVLWPSAIQLSPTSGGSRRSSKDVALNHMHELSAHAQHNIAAAGSRRGSADAGWQLHQNYPGSRRGSKEESLTTILVTSQGSPMARGSPSSSQTRISKAASPAKRGSVKQNAAQGSGGTRHSIPSSRSQTTTSVAATTDPQSPSTQPSSLAPTEDDMMQPGTQHGTFLASSAVTDGSSAVHESGLPDSLDGAHHSSAPAALPDTPPSETVLGSNTLGDARDEFAWSGNDGVDGSTSSSTYTARLSSMNTASPPLSPVRQYMVSPLDTSPSRSSYREHLRRRTSSFSSNHDRSPTTPKSRHRFSNASQLSADFPGSPVDEGGGLGGTGNLADELDQLDEDEDFDEGPTEEGLQADGEEQSRDSGIDVSYAQSTKTPNAGSGQHVRNFSKPFGGGDDERSPTETRASEPQDDMDVEDRFSLELEDLMNTIARMTSYTSTSEDPLVPRTIVQLQDLGNQTNLEAGAHRLTTGTNSLTSHLSTQAKAMQTTTHSLFPVVAGFAAPLEPALIDETLPLMDALKESIPQPDIVVVQKLQKLERETMEVIATLSQLTDTLQMGKQITNSAARHLRTTQAMVVDLRRERERAENARVDLQQNGWAEKIQDRWCGGQCKDIISGFEARCDTLRGELEVAINAGA</sequence>
<dbReference type="GO" id="GO:0046872">
    <property type="term" value="F:metal ion binding"/>
    <property type="evidence" value="ECO:0007669"/>
    <property type="project" value="UniProtKB-KW"/>
</dbReference>
<feature type="compositionally biased region" description="Polar residues" evidence="8">
    <location>
        <begin position="734"/>
        <end position="752"/>
    </location>
</feature>
<evidence type="ECO:0000256" key="5">
    <source>
        <dbReference type="PIRSR" id="PIRSR623088-3"/>
    </source>
</evidence>
<dbReference type="PANTHER" id="PTHR11347">
    <property type="entry name" value="CYCLIC NUCLEOTIDE PHOSPHODIESTERASE"/>
    <property type="match status" value="1"/>
</dbReference>
<comment type="similarity">
    <text evidence="6">Belongs to the cyclic nucleotide phosphodiesterase family.</text>
</comment>
<keyword evidence="2 6" id="KW-0378">Hydrolase</keyword>
<keyword evidence="1 5" id="KW-0479">Metal-binding</keyword>
<dbReference type="PROSITE" id="PS00126">
    <property type="entry name" value="PDEASE_I_1"/>
    <property type="match status" value="1"/>
</dbReference>
<dbReference type="OrthoDB" id="546632at2759"/>
<feature type="compositionally biased region" description="Polar residues" evidence="8">
    <location>
        <begin position="816"/>
        <end position="833"/>
    </location>
</feature>
<dbReference type="InterPro" id="IPR023088">
    <property type="entry name" value="PDEase"/>
</dbReference>
<dbReference type="Proteomes" id="UP000237631">
    <property type="component" value="Unassembled WGS sequence"/>
</dbReference>
<feature type="region of interest" description="Disordered" evidence="8">
    <location>
        <begin position="900"/>
        <end position="1068"/>
    </location>
</feature>
<feature type="binding site" evidence="5">
    <location>
        <position position="352"/>
    </location>
    <ligand>
        <name>Zn(2+)</name>
        <dbReference type="ChEBI" id="CHEBI:29105"/>
        <label>1</label>
    </ligand>
</feature>
<dbReference type="InterPro" id="IPR036971">
    <property type="entry name" value="PDEase_catalytic_dom_sf"/>
</dbReference>
<feature type="binding site" evidence="5">
    <location>
        <position position="295"/>
    </location>
    <ligand>
        <name>Zn(2+)</name>
        <dbReference type="ChEBI" id="CHEBI:29105"/>
        <label>1</label>
    </ligand>
</feature>
<dbReference type="PROSITE" id="PS51845">
    <property type="entry name" value="PDEASE_I_2"/>
    <property type="match status" value="1"/>
</dbReference>
<organism evidence="10 11">
    <name type="scientific">Cercospora berteroae</name>
    <dbReference type="NCBI Taxonomy" id="357750"/>
    <lineage>
        <taxon>Eukaryota</taxon>
        <taxon>Fungi</taxon>
        <taxon>Dikarya</taxon>
        <taxon>Ascomycota</taxon>
        <taxon>Pezizomycotina</taxon>
        <taxon>Dothideomycetes</taxon>
        <taxon>Dothideomycetidae</taxon>
        <taxon>Mycosphaerellales</taxon>
        <taxon>Mycosphaerellaceae</taxon>
        <taxon>Cercospora</taxon>
    </lineage>
</organism>
<feature type="active site" description="Proton donor" evidence="3">
    <location>
        <position position="291"/>
    </location>
</feature>
<feature type="domain" description="PDEase" evidence="9">
    <location>
        <begin position="213"/>
        <end position="564"/>
    </location>
</feature>
<evidence type="ECO:0000256" key="7">
    <source>
        <dbReference type="SAM" id="Coils"/>
    </source>
</evidence>
<comment type="caution">
    <text evidence="10">The sequence shown here is derived from an EMBL/GenBank/DDBJ whole genome shotgun (WGS) entry which is preliminary data.</text>
</comment>
<name>A0A2S6CJW0_9PEZI</name>
<dbReference type="Pfam" id="PF00233">
    <property type="entry name" value="PDEase_I"/>
    <property type="match status" value="1"/>
</dbReference>
<dbReference type="GO" id="GO:0004114">
    <property type="term" value="F:3',5'-cyclic-nucleotide phosphodiesterase activity"/>
    <property type="evidence" value="ECO:0007669"/>
    <property type="project" value="InterPro"/>
</dbReference>
<feature type="region of interest" description="Disordered" evidence="8">
    <location>
        <begin position="734"/>
        <end position="863"/>
    </location>
</feature>
<evidence type="ECO:0000256" key="3">
    <source>
        <dbReference type="PIRSR" id="PIRSR623088-1"/>
    </source>
</evidence>
<reference evidence="11" key="1">
    <citation type="journal article" date="2017" name="bioRxiv">
        <title>Conservation of a gene cluster reveals novel cercosporin biosynthetic mechanisms and extends production to the genus Colletotrichum.</title>
        <authorList>
            <person name="de Jonge R."/>
            <person name="Ebert M.K."/>
            <person name="Huitt-Roehl C.R."/>
            <person name="Pal P."/>
            <person name="Suttle J.C."/>
            <person name="Spanner R.E."/>
            <person name="Neubauer J.D."/>
            <person name="Jurick W.M.II."/>
            <person name="Stott K.A."/>
            <person name="Secor G.A."/>
            <person name="Thomma B.P.H.J."/>
            <person name="Van de Peer Y."/>
            <person name="Townsend C.A."/>
            <person name="Bolton M.D."/>
        </authorList>
    </citation>
    <scope>NUCLEOTIDE SEQUENCE [LARGE SCALE GENOMIC DNA]</scope>
    <source>
        <strain evidence="11">CBS538.71</strain>
    </source>
</reference>
<dbReference type="InterPro" id="IPR002073">
    <property type="entry name" value="PDEase_catalytic_dom"/>
</dbReference>
<feature type="coiled-coil region" evidence="7">
    <location>
        <begin position="1188"/>
        <end position="1250"/>
    </location>
</feature>
<dbReference type="GO" id="GO:0007165">
    <property type="term" value="P:signal transduction"/>
    <property type="evidence" value="ECO:0007669"/>
    <property type="project" value="InterPro"/>
</dbReference>
<dbReference type="EMBL" id="PNEN01000317">
    <property type="protein sequence ID" value="PPJ60002.1"/>
    <property type="molecule type" value="Genomic_DNA"/>
</dbReference>
<gene>
    <name evidence="10" type="ORF">CBER1_02665</name>
</gene>
<evidence type="ECO:0000256" key="1">
    <source>
        <dbReference type="ARBA" id="ARBA00022723"/>
    </source>
</evidence>
<feature type="binding site" evidence="5">
    <location>
        <position position="351"/>
    </location>
    <ligand>
        <name>Zn(2+)</name>
        <dbReference type="ChEBI" id="CHEBI:29105"/>
        <label>1</label>
    </ligand>
</feature>
<feature type="compositionally biased region" description="Basic and acidic residues" evidence="8">
    <location>
        <begin position="1050"/>
        <end position="1062"/>
    </location>
</feature>
<dbReference type="EC" id="3.1.4.-" evidence="6"/>
<dbReference type="InterPro" id="IPR023174">
    <property type="entry name" value="PDEase_CS"/>
</dbReference>
<feature type="binding site" evidence="4">
    <location>
        <position position="466"/>
    </location>
    <ligand>
        <name>AMP</name>
        <dbReference type="ChEBI" id="CHEBI:456215"/>
    </ligand>
</feature>
<protein>
    <recommendedName>
        <fullName evidence="6">Phosphodiesterase</fullName>
        <ecNumber evidence="6">3.1.4.-</ecNumber>
    </recommendedName>
</protein>
<feature type="region of interest" description="Disordered" evidence="8">
    <location>
        <begin position="567"/>
        <end position="650"/>
    </location>
</feature>
<dbReference type="PRINTS" id="PR00387">
    <property type="entry name" value="PDIESTERASE1"/>
</dbReference>
<keyword evidence="7" id="KW-0175">Coiled coil</keyword>
<dbReference type="SUPFAM" id="SSF109604">
    <property type="entry name" value="HD-domain/PDEase-like"/>
    <property type="match status" value="1"/>
</dbReference>
<feature type="compositionally biased region" description="Basic and acidic residues" evidence="8">
    <location>
        <begin position="590"/>
        <end position="599"/>
    </location>
</feature>
<dbReference type="InterPro" id="IPR003607">
    <property type="entry name" value="HD/PDEase_dom"/>
</dbReference>
<evidence type="ECO:0000256" key="8">
    <source>
        <dbReference type="SAM" id="MobiDB-lite"/>
    </source>
</evidence>
<feature type="compositionally biased region" description="Polar residues" evidence="8">
    <location>
        <begin position="571"/>
        <end position="587"/>
    </location>
</feature>
<evidence type="ECO:0000256" key="2">
    <source>
        <dbReference type="ARBA" id="ARBA00022801"/>
    </source>
</evidence>
<feature type="binding site" evidence="4">
    <location>
        <position position="521"/>
    </location>
    <ligand>
        <name>AMP</name>
        <dbReference type="ChEBI" id="CHEBI:456215"/>
    </ligand>
</feature>
<dbReference type="CDD" id="cd00077">
    <property type="entry name" value="HDc"/>
    <property type="match status" value="1"/>
</dbReference>
<dbReference type="SMART" id="SM00471">
    <property type="entry name" value="HDc"/>
    <property type="match status" value="1"/>
</dbReference>
<accession>A0A2S6CJW0</accession>
<dbReference type="STRING" id="357750.A0A2S6CJW0"/>
<feature type="compositionally biased region" description="Polar residues" evidence="8">
    <location>
        <begin position="1024"/>
        <end position="1040"/>
    </location>
</feature>
<evidence type="ECO:0000256" key="4">
    <source>
        <dbReference type="PIRSR" id="PIRSR623088-2"/>
    </source>
</evidence>
<evidence type="ECO:0000256" key="6">
    <source>
        <dbReference type="RuleBase" id="RU363067"/>
    </source>
</evidence>
<evidence type="ECO:0000313" key="11">
    <source>
        <dbReference type="Proteomes" id="UP000237631"/>
    </source>
</evidence>
<feature type="binding site" evidence="5">
    <location>
        <position position="466"/>
    </location>
    <ligand>
        <name>Zn(2+)</name>
        <dbReference type="ChEBI" id="CHEBI:29105"/>
        <label>1</label>
    </ligand>
</feature>
<evidence type="ECO:0000313" key="10">
    <source>
        <dbReference type="EMBL" id="PPJ60002.1"/>
    </source>
</evidence>
<feature type="compositionally biased region" description="Acidic residues" evidence="8">
    <location>
        <begin position="987"/>
        <end position="1003"/>
    </location>
</feature>
<proteinExistence type="inferred from homology"/>
<comment type="cofactor">
    <cofactor evidence="6">
        <name>a divalent metal cation</name>
        <dbReference type="ChEBI" id="CHEBI:60240"/>
    </cofactor>
    <text evidence="6">Binds 2 divalent metal cations per subunit. Site 1 may preferentially bind zinc ions, while site 2 has a preference for magnesium and/or manganese ions.</text>
</comment>
<keyword evidence="11" id="KW-1185">Reference proteome</keyword>
<feature type="compositionally biased region" description="Low complexity" evidence="8">
    <location>
        <begin position="792"/>
        <end position="808"/>
    </location>
</feature>